<reference evidence="1" key="1">
    <citation type="submission" date="2021-11" db="EMBL/GenBank/DDBJ databases">
        <authorList>
            <person name="Schell T."/>
        </authorList>
    </citation>
    <scope>NUCLEOTIDE SEQUENCE</scope>
    <source>
        <strain evidence="1">M5</strain>
    </source>
</reference>
<protein>
    <submittedName>
        <fullName evidence="1">Uncharacterized protein</fullName>
    </submittedName>
</protein>
<organism evidence="1 2">
    <name type="scientific">Daphnia galeata</name>
    <dbReference type="NCBI Taxonomy" id="27404"/>
    <lineage>
        <taxon>Eukaryota</taxon>
        <taxon>Metazoa</taxon>
        <taxon>Ecdysozoa</taxon>
        <taxon>Arthropoda</taxon>
        <taxon>Crustacea</taxon>
        <taxon>Branchiopoda</taxon>
        <taxon>Diplostraca</taxon>
        <taxon>Cladocera</taxon>
        <taxon>Anomopoda</taxon>
        <taxon>Daphniidae</taxon>
        <taxon>Daphnia</taxon>
    </lineage>
</organism>
<gene>
    <name evidence="1" type="ORF">DGAL_LOCUS17669</name>
</gene>
<dbReference type="AlphaFoldDB" id="A0A8J2S2I7"/>
<name>A0A8J2S2I7_9CRUS</name>
<accession>A0A8J2S2I7</accession>
<evidence type="ECO:0000313" key="2">
    <source>
        <dbReference type="Proteomes" id="UP000789390"/>
    </source>
</evidence>
<dbReference type="EMBL" id="CAKKLH010000346">
    <property type="protein sequence ID" value="CAH0113757.1"/>
    <property type="molecule type" value="Genomic_DNA"/>
</dbReference>
<keyword evidence="2" id="KW-1185">Reference proteome</keyword>
<sequence>MMGMELVCRSHSLSKVRAVFSKCQARSKINREYPAIIPIALPLTIFDYVIGGDWTYNLGHACFSMDGRDCCQKPVHIHAE</sequence>
<evidence type="ECO:0000313" key="1">
    <source>
        <dbReference type="EMBL" id="CAH0113757.1"/>
    </source>
</evidence>
<proteinExistence type="predicted"/>
<comment type="caution">
    <text evidence="1">The sequence shown here is derived from an EMBL/GenBank/DDBJ whole genome shotgun (WGS) entry which is preliminary data.</text>
</comment>
<dbReference type="Proteomes" id="UP000789390">
    <property type="component" value="Unassembled WGS sequence"/>
</dbReference>